<evidence type="ECO:0000313" key="4">
    <source>
        <dbReference type="EMBL" id="MCV9928238.1"/>
    </source>
</evidence>
<dbReference type="InterPro" id="IPR051909">
    <property type="entry name" value="MFP_Cation_Efflux"/>
</dbReference>
<name>A0A9X2ZIH0_9FLAO</name>
<dbReference type="InterPro" id="IPR058625">
    <property type="entry name" value="MdtA-like_BSH"/>
</dbReference>
<dbReference type="Pfam" id="PF25917">
    <property type="entry name" value="BSH_RND"/>
    <property type="match status" value="1"/>
</dbReference>
<dbReference type="InterPro" id="IPR006143">
    <property type="entry name" value="RND_pump_MFP"/>
</dbReference>
<dbReference type="GO" id="GO:0060003">
    <property type="term" value="P:copper ion export"/>
    <property type="evidence" value="ECO:0007669"/>
    <property type="project" value="TreeGrafter"/>
</dbReference>
<proteinExistence type="inferred from homology"/>
<dbReference type="GO" id="GO:0030313">
    <property type="term" value="C:cell envelope"/>
    <property type="evidence" value="ECO:0007669"/>
    <property type="project" value="TreeGrafter"/>
</dbReference>
<dbReference type="PROSITE" id="PS51257">
    <property type="entry name" value="PROKAR_LIPOPROTEIN"/>
    <property type="match status" value="1"/>
</dbReference>
<dbReference type="PANTHER" id="PTHR30097">
    <property type="entry name" value="CATION EFFLUX SYSTEM PROTEIN CUSB"/>
    <property type="match status" value="1"/>
</dbReference>
<dbReference type="GO" id="GO:0015679">
    <property type="term" value="P:plasma membrane copper ion transport"/>
    <property type="evidence" value="ECO:0007669"/>
    <property type="project" value="TreeGrafter"/>
</dbReference>
<feature type="domain" description="Multidrug resistance protein MdtA-like barrel-sandwich hybrid" evidence="3">
    <location>
        <begin position="76"/>
        <end position="215"/>
    </location>
</feature>
<evidence type="ECO:0000256" key="1">
    <source>
        <dbReference type="ARBA" id="ARBA00009477"/>
    </source>
</evidence>
<dbReference type="NCBIfam" id="TIGR01730">
    <property type="entry name" value="RND_mfp"/>
    <property type="match status" value="1"/>
</dbReference>
<evidence type="ECO:0000259" key="3">
    <source>
        <dbReference type="Pfam" id="PF25917"/>
    </source>
</evidence>
<dbReference type="RefSeq" id="WP_264206357.1">
    <property type="nucleotide sequence ID" value="NZ_JAOZEW010000010.1"/>
</dbReference>
<comment type="similarity">
    <text evidence="1">Belongs to the membrane fusion protein (MFP) (TC 8.A.1) family.</text>
</comment>
<reference evidence="4" key="1">
    <citation type="submission" date="2022-10" db="EMBL/GenBank/DDBJ databases">
        <title>Two novel species of Flavobacterium.</title>
        <authorList>
            <person name="Liu Q."/>
            <person name="Xin Y.-H."/>
        </authorList>
    </citation>
    <scope>NUCLEOTIDE SEQUENCE</scope>
    <source>
        <strain evidence="4">LS1R49</strain>
    </source>
</reference>
<organism evidence="4 5">
    <name type="scientific">Flavobacterium shii</name>
    <dbReference type="NCBI Taxonomy" id="2987687"/>
    <lineage>
        <taxon>Bacteria</taxon>
        <taxon>Pseudomonadati</taxon>
        <taxon>Bacteroidota</taxon>
        <taxon>Flavobacteriia</taxon>
        <taxon>Flavobacteriales</taxon>
        <taxon>Flavobacteriaceae</taxon>
        <taxon>Flavobacterium</taxon>
    </lineage>
</organism>
<dbReference type="EMBL" id="JAOZEW010000010">
    <property type="protein sequence ID" value="MCV9928238.1"/>
    <property type="molecule type" value="Genomic_DNA"/>
</dbReference>
<gene>
    <name evidence="4" type="ORF">OIU83_11265</name>
</gene>
<dbReference type="Gene3D" id="2.40.50.100">
    <property type="match status" value="1"/>
</dbReference>
<evidence type="ECO:0000313" key="5">
    <source>
        <dbReference type="Proteomes" id="UP001151079"/>
    </source>
</evidence>
<dbReference type="GO" id="GO:0022857">
    <property type="term" value="F:transmembrane transporter activity"/>
    <property type="evidence" value="ECO:0007669"/>
    <property type="project" value="InterPro"/>
</dbReference>
<dbReference type="PANTHER" id="PTHR30097:SF4">
    <property type="entry name" value="SLR6042 PROTEIN"/>
    <property type="match status" value="1"/>
</dbReference>
<comment type="caution">
    <text evidence="4">The sequence shown here is derived from an EMBL/GenBank/DDBJ whole genome shotgun (WGS) entry which is preliminary data.</text>
</comment>
<dbReference type="AlphaFoldDB" id="A0A9X2ZIH0"/>
<evidence type="ECO:0000256" key="2">
    <source>
        <dbReference type="ARBA" id="ARBA00022448"/>
    </source>
</evidence>
<accession>A0A9X2ZIH0</accession>
<dbReference type="Proteomes" id="UP001151079">
    <property type="component" value="Unassembled WGS sequence"/>
</dbReference>
<dbReference type="Gene3D" id="2.40.420.20">
    <property type="match status" value="1"/>
</dbReference>
<protein>
    <submittedName>
        <fullName evidence="4">Efflux RND transporter periplasmic adaptor subunit</fullName>
    </submittedName>
</protein>
<dbReference type="GO" id="GO:0016020">
    <property type="term" value="C:membrane"/>
    <property type="evidence" value="ECO:0007669"/>
    <property type="project" value="InterPro"/>
</dbReference>
<keyword evidence="5" id="KW-1185">Reference proteome</keyword>
<dbReference type="Gene3D" id="2.40.30.170">
    <property type="match status" value="1"/>
</dbReference>
<keyword evidence="2" id="KW-0813">Transport</keyword>
<sequence length="377" mass="41938">MKTYITTIFGVLFLLSCNSNKKDEQNNAGIQKDESSIQLSKEQIKNAGLVIGNPQEKNVKGILKLQGTVTVPPKSVVTVSIPLGGYITKTNLMAGMHVKKGQLLAVVEDMQYIQLQQDYLTAKEKFQLSQSEYNRQKELNAKKASSDKLYEQTATEMQTQRINMASLAQKLTLLGINVRALTASNISKTVSIISPINGLVTKVNVNVGKYISPTDMLFELMETSDIVLVMNVFEKDIHLLSIGQIVTAYTNSNPSKKYTARTTYINQSLNGDRAAEVICKIDRYDKSLLPGLFINADAEFENERALTVPEDAVVRWQGKFYVFSYTGENKFKMVQVETGTTTDGYRQIKSSVLNLSSKVVTKNAYTLLMTFMNGGDQ</sequence>
<dbReference type="SUPFAM" id="SSF111369">
    <property type="entry name" value="HlyD-like secretion proteins"/>
    <property type="match status" value="1"/>
</dbReference>